<gene>
    <name evidence="9" type="ORF">GALMADRAFT_55296</name>
</gene>
<evidence type="ECO:0000256" key="5">
    <source>
        <dbReference type="ARBA" id="ARBA00023136"/>
    </source>
</evidence>
<dbReference type="InterPro" id="IPR028055">
    <property type="entry name" value="YidC/Oxa/ALB_C"/>
</dbReference>
<dbReference type="InterPro" id="IPR001708">
    <property type="entry name" value="YidC/ALB3/OXA1/COX18"/>
</dbReference>
<keyword evidence="10" id="KW-1185">Reference proteome</keyword>
<evidence type="ECO:0000256" key="2">
    <source>
        <dbReference type="ARBA" id="ARBA00009877"/>
    </source>
</evidence>
<feature type="region of interest" description="Disordered" evidence="7">
    <location>
        <begin position="198"/>
        <end position="220"/>
    </location>
</feature>
<keyword evidence="4" id="KW-1133">Transmembrane helix</keyword>
<keyword evidence="5" id="KW-0472">Membrane</keyword>
<keyword evidence="3 6" id="KW-0812">Transmembrane</keyword>
<feature type="compositionally biased region" description="Polar residues" evidence="7">
    <location>
        <begin position="202"/>
        <end position="213"/>
    </location>
</feature>
<protein>
    <recommendedName>
        <fullName evidence="8">Membrane insertase YidC/Oxa/ALB C-terminal domain-containing protein</fullName>
    </recommendedName>
</protein>
<evidence type="ECO:0000256" key="3">
    <source>
        <dbReference type="ARBA" id="ARBA00022692"/>
    </source>
</evidence>
<comment type="similarity">
    <text evidence="2 6">Belongs to the OXA1/ALB3/YidC family.</text>
</comment>
<evidence type="ECO:0000256" key="7">
    <source>
        <dbReference type="SAM" id="MobiDB-lite"/>
    </source>
</evidence>
<organism evidence="9 10">
    <name type="scientific">Galerina marginata (strain CBS 339.88)</name>
    <dbReference type="NCBI Taxonomy" id="685588"/>
    <lineage>
        <taxon>Eukaryota</taxon>
        <taxon>Fungi</taxon>
        <taxon>Dikarya</taxon>
        <taxon>Basidiomycota</taxon>
        <taxon>Agaricomycotina</taxon>
        <taxon>Agaricomycetes</taxon>
        <taxon>Agaricomycetidae</taxon>
        <taxon>Agaricales</taxon>
        <taxon>Agaricineae</taxon>
        <taxon>Strophariaceae</taxon>
        <taxon>Galerina</taxon>
    </lineage>
</organism>
<dbReference type="OrthoDB" id="2436667at2759"/>
<evidence type="ECO:0000313" key="10">
    <source>
        <dbReference type="Proteomes" id="UP000027222"/>
    </source>
</evidence>
<dbReference type="GO" id="GO:0033617">
    <property type="term" value="P:mitochondrial respiratory chain complex IV assembly"/>
    <property type="evidence" value="ECO:0007669"/>
    <property type="project" value="TreeGrafter"/>
</dbReference>
<sequence>MKASGLRGDKKALQKFHSEKCVQVLTARRKELFEQYHCSPLPSIILPPLSQLPVFVGFTVVLNRLSVAPTLFDAESFLTLTSLAHPDPTMTLPVVLGFLTMANVESGNWVMNAAEKAQQRRAEDEEANRVAEGEKPRLHPGKVIKSVLRGLSIIRIIIAAMTPGSVALYWVTSAGFGLIQTWVMEWNDARRRRRRISALQAAPQQTSTRNQPTGPEARKL</sequence>
<dbReference type="Proteomes" id="UP000027222">
    <property type="component" value="Unassembled WGS sequence"/>
</dbReference>
<dbReference type="GO" id="GO:0032979">
    <property type="term" value="P:protein insertion into mitochondrial inner membrane from matrix"/>
    <property type="evidence" value="ECO:0007669"/>
    <property type="project" value="TreeGrafter"/>
</dbReference>
<dbReference type="Pfam" id="PF02096">
    <property type="entry name" value="60KD_IMP"/>
    <property type="match status" value="1"/>
</dbReference>
<dbReference type="STRING" id="685588.A0A067TMT3"/>
<dbReference type="GO" id="GO:0005743">
    <property type="term" value="C:mitochondrial inner membrane"/>
    <property type="evidence" value="ECO:0007669"/>
    <property type="project" value="TreeGrafter"/>
</dbReference>
<accession>A0A067TMT3</accession>
<dbReference type="EMBL" id="KL142368">
    <property type="protein sequence ID" value="KDR83652.1"/>
    <property type="molecule type" value="Genomic_DNA"/>
</dbReference>
<proteinExistence type="inferred from homology"/>
<dbReference type="GO" id="GO:0032977">
    <property type="term" value="F:membrane insertase activity"/>
    <property type="evidence" value="ECO:0007669"/>
    <property type="project" value="InterPro"/>
</dbReference>
<dbReference type="HOGENOM" id="CLU_109454_0_0_1"/>
<feature type="domain" description="Membrane insertase YidC/Oxa/ALB C-terminal" evidence="8">
    <location>
        <begin position="8"/>
        <end position="184"/>
    </location>
</feature>
<dbReference type="PANTHER" id="PTHR12428">
    <property type="entry name" value="OXA1"/>
    <property type="match status" value="1"/>
</dbReference>
<reference evidence="10" key="1">
    <citation type="journal article" date="2014" name="Proc. Natl. Acad. Sci. U.S.A.">
        <title>Extensive sampling of basidiomycete genomes demonstrates inadequacy of the white-rot/brown-rot paradigm for wood decay fungi.</title>
        <authorList>
            <person name="Riley R."/>
            <person name="Salamov A.A."/>
            <person name="Brown D.W."/>
            <person name="Nagy L.G."/>
            <person name="Floudas D."/>
            <person name="Held B.W."/>
            <person name="Levasseur A."/>
            <person name="Lombard V."/>
            <person name="Morin E."/>
            <person name="Otillar R."/>
            <person name="Lindquist E.A."/>
            <person name="Sun H."/>
            <person name="LaButti K.M."/>
            <person name="Schmutz J."/>
            <person name="Jabbour D."/>
            <person name="Luo H."/>
            <person name="Baker S.E."/>
            <person name="Pisabarro A.G."/>
            <person name="Walton J.D."/>
            <person name="Blanchette R.A."/>
            <person name="Henrissat B."/>
            <person name="Martin F."/>
            <person name="Cullen D."/>
            <person name="Hibbett D.S."/>
            <person name="Grigoriev I.V."/>
        </authorList>
    </citation>
    <scope>NUCLEOTIDE SEQUENCE [LARGE SCALE GENOMIC DNA]</scope>
    <source>
        <strain evidence="10">CBS 339.88</strain>
    </source>
</reference>
<dbReference type="PANTHER" id="PTHR12428:SF65">
    <property type="entry name" value="CYTOCHROME C OXIDASE ASSEMBLY PROTEIN COX18, MITOCHONDRIAL"/>
    <property type="match status" value="1"/>
</dbReference>
<evidence type="ECO:0000259" key="8">
    <source>
        <dbReference type="Pfam" id="PF02096"/>
    </source>
</evidence>
<evidence type="ECO:0000256" key="6">
    <source>
        <dbReference type="RuleBase" id="RU003945"/>
    </source>
</evidence>
<dbReference type="AlphaFoldDB" id="A0A067TMT3"/>
<evidence type="ECO:0000256" key="4">
    <source>
        <dbReference type="ARBA" id="ARBA00022989"/>
    </source>
</evidence>
<comment type="subcellular location">
    <subcellularLocation>
        <location evidence="1 6">Membrane</location>
        <topology evidence="1 6">Multi-pass membrane protein</topology>
    </subcellularLocation>
</comment>
<evidence type="ECO:0000256" key="1">
    <source>
        <dbReference type="ARBA" id="ARBA00004141"/>
    </source>
</evidence>
<evidence type="ECO:0000313" key="9">
    <source>
        <dbReference type="EMBL" id="KDR83652.1"/>
    </source>
</evidence>
<name>A0A067TMT3_GALM3</name>